<dbReference type="PANTHER" id="PTHR48081:SF30">
    <property type="entry name" value="ACETYL-HYDROLASE LIPR-RELATED"/>
    <property type="match status" value="1"/>
</dbReference>
<feature type="signal peptide" evidence="3">
    <location>
        <begin position="1"/>
        <end position="20"/>
    </location>
</feature>
<dbReference type="EMBL" id="JACHGW010000001">
    <property type="protein sequence ID" value="MBB6048601.1"/>
    <property type="molecule type" value="Genomic_DNA"/>
</dbReference>
<dbReference type="RefSeq" id="WP_184192239.1">
    <property type="nucleotide sequence ID" value="NZ_JACHGW010000001.1"/>
</dbReference>
<dbReference type="Proteomes" id="UP000520814">
    <property type="component" value="Unassembled WGS sequence"/>
</dbReference>
<evidence type="ECO:0000256" key="1">
    <source>
        <dbReference type="ARBA" id="ARBA00010515"/>
    </source>
</evidence>
<feature type="domain" description="BD-FAE-like" evidence="6">
    <location>
        <begin position="45"/>
        <end position="147"/>
    </location>
</feature>
<evidence type="ECO:0000259" key="4">
    <source>
        <dbReference type="Pfam" id="PF01738"/>
    </source>
</evidence>
<dbReference type="InterPro" id="IPR050300">
    <property type="entry name" value="GDXG_lipolytic_enzyme"/>
</dbReference>
<dbReference type="Pfam" id="PF01738">
    <property type="entry name" value="DLH"/>
    <property type="match status" value="1"/>
</dbReference>
<reference evidence="7 8" key="1">
    <citation type="submission" date="2020-08" db="EMBL/GenBank/DDBJ databases">
        <title>Genomic Encyclopedia of Type Strains, Phase IV (KMG-IV): sequencing the most valuable type-strain genomes for metagenomic binning, comparative biology and taxonomic classification.</title>
        <authorList>
            <person name="Goeker M."/>
        </authorList>
    </citation>
    <scope>NUCLEOTIDE SEQUENCE [LARGE SCALE GENOMIC DNA]</scope>
    <source>
        <strain evidence="7 8">DSM 23562</strain>
    </source>
</reference>
<dbReference type="Pfam" id="PF20434">
    <property type="entry name" value="BD-FAE"/>
    <property type="match status" value="1"/>
</dbReference>
<dbReference type="CDD" id="cd00229">
    <property type="entry name" value="SGNH_hydrolase"/>
    <property type="match status" value="1"/>
</dbReference>
<dbReference type="Gene3D" id="3.40.50.1110">
    <property type="entry name" value="SGNH hydrolase"/>
    <property type="match status" value="1"/>
</dbReference>
<accession>A0A7W9W518</accession>
<evidence type="ECO:0000259" key="6">
    <source>
        <dbReference type="Pfam" id="PF20434"/>
    </source>
</evidence>
<dbReference type="GO" id="GO:0008236">
    <property type="term" value="F:serine-type peptidase activity"/>
    <property type="evidence" value="ECO:0007669"/>
    <property type="project" value="InterPro"/>
</dbReference>
<dbReference type="InterPro" id="IPR013830">
    <property type="entry name" value="SGNH_hydro"/>
</dbReference>
<feature type="domain" description="Dienelactone hydrolase" evidence="4">
    <location>
        <begin position="189"/>
        <end position="249"/>
    </location>
</feature>
<sequence length="475" mass="51120">MKLFLLAALAAVTLVSGARAQEAIPYKEADGKQLVLQVFKPTGWKASDKRPGFVFFHGGGWTGGTPTVLYPQAKALAARGMVAISAQYRLAEKGKAPETSVSDARSAMRWVRSHAGELGIDPKRLGAGGGSAGGHLAAHCGTIKALDDPKDDKAVSCRPDALVLFNPVYDNGPGGYGNERIGERFKEFSPLHNLDKTSPPTLVFFGDRDNLVPVKTAEAFRDAQRAAGVKSELMVYPGQGHGFFNKEPYLGKTIAEMEGFLEGLGWLKKQPKPDPALRPIAETPGLPRVLLIGDSISMGYTLPVRKLLEGKANVIHPPVNCSHSGFGVRELDKWLGDKPWDVIHVNFGLHDLKFVDEKGTMVAVEKGKQLASLADYEANLRTLVARLKKTGAKLIWATTTPVPEGTTGRIAGSERAYNEVVVKVMAENQIPIDDLHAAVAGSLATLQQPRNVHFTPAGYEALAQAVVKQVTANLR</sequence>
<proteinExistence type="inferred from homology"/>
<evidence type="ECO:0000256" key="2">
    <source>
        <dbReference type="ARBA" id="ARBA00022801"/>
    </source>
</evidence>
<dbReference type="GO" id="GO:0006508">
    <property type="term" value="P:proteolysis"/>
    <property type="evidence" value="ECO:0007669"/>
    <property type="project" value="InterPro"/>
</dbReference>
<gene>
    <name evidence="7" type="ORF">HNQ39_000363</name>
</gene>
<feature type="chain" id="PRO_5031524755" evidence="3">
    <location>
        <begin position="21"/>
        <end position="475"/>
    </location>
</feature>
<protein>
    <submittedName>
        <fullName evidence="7">Acetyl esterase/lipase</fullName>
    </submittedName>
</protein>
<keyword evidence="2" id="KW-0378">Hydrolase</keyword>
<dbReference type="AlphaFoldDB" id="A0A7W9W518"/>
<dbReference type="SUPFAM" id="SSF53474">
    <property type="entry name" value="alpha/beta-Hydrolases"/>
    <property type="match status" value="1"/>
</dbReference>
<dbReference type="InterPro" id="IPR002925">
    <property type="entry name" value="Dienelactn_hydro"/>
</dbReference>
<evidence type="ECO:0000313" key="8">
    <source>
        <dbReference type="Proteomes" id="UP000520814"/>
    </source>
</evidence>
<comment type="caution">
    <text evidence="7">The sequence shown here is derived from an EMBL/GenBank/DDBJ whole genome shotgun (WGS) entry which is preliminary data.</text>
</comment>
<keyword evidence="3" id="KW-0732">Signal</keyword>
<dbReference type="GO" id="GO:0004806">
    <property type="term" value="F:triacylglycerol lipase activity"/>
    <property type="evidence" value="ECO:0007669"/>
    <property type="project" value="TreeGrafter"/>
</dbReference>
<dbReference type="PANTHER" id="PTHR48081">
    <property type="entry name" value="AB HYDROLASE SUPERFAMILY PROTEIN C4A8.06C"/>
    <property type="match status" value="1"/>
</dbReference>
<evidence type="ECO:0000259" key="5">
    <source>
        <dbReference type="Pfam" id="PF13472"/>
    </source>
</evidence>
<dbReference type="Pfam" id="PF13472">
    <property type="entry name" value="Lipase_GDSL_2"/>
    <property type="match status" value="1"/>
</dbReference>
<dbReference type="SUPFAM" id="SSF52266">
    <property type="entry name" value="SGNH hydrolase"/>
    <property type="match status" value="1"/>
</dbReference>
<comment type="similarity">
    <text evidence="1">Belongs to the 'GDXG' lipolytic enzyme family.</text>
</comment>
<organism evidence="7 8">
    <name type="scientific">Armatimonas rosea</name>
    <dbReference type="NCBI Taxonomy" id="685828"/>
    <lineage>
        <taxon>Bacteria</taxon>
        <taxon>Bacillati</taxon>
        <taxon>Armatimonadota</taxon>
        <taxon>Armatimonadia</taxon>
        <taxon>Armatimonadales</taxon>
        <taxon>Armatimonadaceae</taxon>
        <taxon>Armatimonas</taxon>
    </lineage>
</organism>
<feature type="domain" description="SGNH hydrolase-type esterase" evidence="5">
    <location>
        <begin position="292"/>
        <end position="461"/>
    </location>
</feature>
<dbReference type="Gene3D" id="3.40.50.1820">
    <property type="entry name" value="alpha/beta hydrolase"/>
    <property type="match status" value="1"/>
</dbReference>
<dbReference type="InterPro" id="IPR029058">
    <property type="entry name" value="AB_hydrolase_fold"/>
</dbReference>
<name>A0A7W9W518_ARMRO</name>
<keyword evidence="8" id="KW-1185">Reference proteome</keyword>
<evidence type="ECO:0000313" key="7">
    <source>
        <dbReference type="EMBL" id="MBB6048601.1"/>
    </source>
</evidence>
<dbReference type="InterPro" id="IPR036514">
    <property type="entry name" value="SGNH_hydro_sf"/>
</dbReference>
<evidence type="ECO:0000256" key="3">
    <source>
        <dbReference type="SAM" id="SignalP"/>
    </source>
</evidence>
<dbReference type="InterPro" id="IPR049492">
    <property type="entry name" value="BD-FAE-like_dom"/>
</dbReference>